<reference evidence="2 3" key="1">
    <citation type="journal article" date="2018" name="PLoS Pathog.">
        <title>Evolution of structural diversity of trichothecenes, a family of toxins produced by plant pathogenic and entomopathogenic fungi.</title>
        <authorList>
            <person name="Proctor R.H."/>
            <person name="McCormick S.P."/>
            <person name="Kim H.S."/>
            <person name="Cardoza R.E."/>
            <person name="Stanley A.M."/>
            <person name="Lindo L."/>
            <person name="Kelly A."/>
            <person name="Brown D.W."/>
            <person name="Lee T."/>
            <person name="Vaughan M.M."/>
            <person name="Alexander N.J."/>
            <person name="Busman M."/>
            <person name="Gutierrez S."/>
        </authorList>
    </citation>
    <scope>NUCLEOTIDE SEQUENCE [LARGE SCALE GENOMIC DNA]</scope>
    <source>
        <strain evidence="2 3">NRRL 13405</strain>
    </source>
</reference>
<dbReference type="EMBL" id="PXXK01000813">
    <property type="protein sequence ID" value="RFN41774.1"/>
    <property type="molecule type" value="Genomic_DNA"/>
</dbReference>
<comment type="caution">
    <text evidence="2">The sequence shown here is derived from an EMBL/GenBank/DDBJ whole genome shotgun (WGS) entry which is preliminary data.</text>
</comment>
<accession>A0A395M4N2</accession>
<keyword evidence="3" id="KW-1185">Reference proteome</keyword>
<feature type="transmembrane region" description="Helical" evidence="1">
    <location>
        <begin position="146"/>
        <end position="166"/>
    </location>
</feature>
<sequence length="600" mass="67062">MSTGNSTAYRPNAADMDMALNFAKVRHLKQEDLPDLRPLATPYLTVDEIDIKLFRNNMGDYHFKYRNTAHVLRLELYRKTMRLCPTLGTGLDYSHNHHVYALEFQGDKEELHFWTKVADLPGNAEIKTAIEMLDSLRRQRAGGPRVVYISCVVANHLGWFFFHYLFKPAGLLALFCARWAVSLPSCCCCSAQLQVFITGTHEHAMAPFAQCAVFEPPPGHPDISKGRCTNCMVKLPIQGPRECSWKSFPQARKRHEREGPDNIGFAGHAYRAANRAADHYNPPKFNPEDAKHLEPIPFPKLTIILDEVLGDQVLGLPEVFPLSCSFTKIPKTTRKINNLQRLPTRNTSRNATKIAREISHRYLPLPLVEDTTRPITKLPITVNIPRFLPINSRKPLPQVLKQDPDGVWWEGISNLTADLRYWPKKAVPGLAGMAQAHVGAHDGASEVVGVQPCPTRLTGCTVDVVKVVSRSNTRDGIPNSGVGQRPAEPVQTVCVCRERGECLAWRSGYDDEPRPVLRGTPACELDHLPPNRVSVLREVADEAVQVTLVAPVGDSKRLFHCGDSGAKSCQQLVASVERKDVGVVVVRGYRVGWREVLARW</sequence>
<evidence type="ECO:0000256" key="1">
    <source>
        <dbReference type="SAM" id="Phobius"/>
    </source>
</evidence>
<keyword evidence="1" id="KW-0812">Transmembrane</keyword>
<proteinExistence type="predicted"/>
<organism evidence="2 3">
    <name type="scientific">Fusarium flagelliforme</name>
    <dbReference type="NCBI Taxonomy" id="2675880"/>
    <lineage>
        <taxon>Eukaryota</taxon>
        <taxon>Fungi</taxon>
        <taxon>Dikarya</taxon>
        <taxon>Ascomycota</taxon>
        <taxon>Pezizomycotina</taxon>
        <taxon>Sordariomycetes</taxon>
        <taxon>Hypocreomycetidae</taxon>
        <taxon>Hypocreales</taxon>
        <taxon>Nectriaceae</taxon>
        <taxon>Fusarium</taxon>
        <taxon>Fusarium incarnatum-equiseti species complex</taxon>
    </lineage>
</organism>
<evidence type="ECO:0000313" key="2">
    <source>
        <dbReference type="EMBL" id="RFN41774.1"/>
    </source>
</evidence>
<protein>
    <submittedName>
        <fullName evidence="2">Uncharacterized protein</fullName>
    </submittedName>
</protein>
<keyword evidence="1" id="KW-1133">Transmembrane helix</keyword>
<dbReference type="AlphaFoldDB" id="A0A395M4N2"/>
<gene>
    <name evidence="2" type="ORF">FIE12Z_12932</name>
</gene>
<name>A0A395M4N2_9HYPO</name>
<dbReference type="Proteomes" id="UP000265631">
    <property type="component" value="Unassembled WGS sequence"/>
</dbReference>
<keyword evidence="1" id="KW-0472">Membrane</keyword>
<evidence type="ECO:0000313" key="3">
    <source>
        <dbReference type="Proteomes" id="UP000265631"/>
    </source>
</evidence>